<reference evidence="10 11" key="1">
    <citation type="submission" date="2013-01" db="EMBL/GenBank/DDBJ databases">
        <title>Whole genome shotgun sequence of Gordonia soli NBRC 108243.</title>
        <authorList>
            <person name="Isaki-Nakamura S."/>
            <person name="Hosoyama A."/>
            <person name="Tsuchikane K."/>
            <person name="Ando Y."/>
            <person name="Baba S."/>
            <person name="Ohji S."/>
            <person name="Hamada M."/>
            <person name="Tamura T."/>
            <person name="Yamazoe A."/>
            <person name="Yamazaki S."/>
            <person name="Fujita N."/>
        </authorList>
    </citation>
    <scope>NUCLEOTIDE SEQUENCE [LARGE SCALE GENOMIC DNA]</scope>
    <source>
        <strain evidence="10 11">NBRC 108243</strain>
    </source>
</reference>
<comment type="subcellular location">
    <subcellularLocation>
        <location evidence="1">Cell membrane</location>
        <topology evidence="1">Multi-pass membrane protein</topology>
    </subcellularLocation>
</comment>
<evidence type="ECO:0000313" key="10">
    <source>
        <dbReference type="EMBL" id="GAC67593.1"/>
    </source>
</evidence>
<dbReference type="InterPro" id="IPR004695">
    <property type="entry name" value="SLAC1/Mae1/Ssu1/TehA"/>
</dbReference>
<keyword evidence="4" id="KW-1003">Cell membrane</keyword>
<dbReference type="GO" id="GO:0055085">
    <property type="term" value="P:transmembrane transport"/>
    <property type="evidence" value="ECO:0007669"/>
    <property type="project" value="InterPro"/>
</dbReference>
<protein>
    <submittedName>
        <fullName evidence="10">Putative TDT family transporter</fullName>
    </submittedName>
</protein>
<dbReference type="STRING" id="1223545.GS4_08_01780"/>
<dbReference type="Pfam" id="PF03595">
    <property type="entry name" value="SLAC1"/>
    <property type="match status" value="1"/>
</dbReference>
<evidence type="ECO:0000256" key="2">
    <source>
        <dbReference type="ARBA" id="ARBA00008566"/>
    </source>
</evidence>
<evidence type="ECO:0000313" key="11">
    <source>
        <dbReference type="Proteomes" id="UP000011666"/>
    </source>
</evidence>
<feature type="transmembrane region" description="Helical" evidence="9">
    <location>
        <begin position="199"/>
        <end position="223"/>
    </location>
</feature>
<keyword evidence="6 9" id="KW-1133">Transmembrane helix</keyword>
<dbReference type="Gene3D" id="1.50.10.150">
    <property type="entry name" value="Voltage-dependent anion channel"/>
    <property type="match status" value="1"/>
</dbReference>
<gene>
    <name evidence="10" type="ORF">GS4_08_01780</name>
</gene>
<dbReference type="RefSeq" id="WP_007618909.1">
    <property type="nucleotide sequence ID" value="NZ_BANX01000008.1"/>
</dbReference>
<sequence length="375" mass="39173">MTISARDLHADPSAPGNGGARGRTADGLFAHVTPNWFAAVMGTGIVATATMSVAGERLRTEATMMWLLATVLLVAVSIAFGTHWLVHRERARGYADHPVVALFYGALPMAILTVGCGAVSLGGPVLGVTISVWVGVGLWVLGTLVGLLTCSVIPLRMLTGSLPTTLPVPAWLMPVVPPMVSASTGAVLLPHLHGVAREVLLWSCYGLFVISLIAGAVVLRMVARRLMFDGWSEVQATPTVWISLGILGQSITAANLLGDRSALVLTGDRSGLAAMLDDFGIVFGSIMVLVVAAVFAGATAMTVRAARRGLRYSLSWWSFTFPVGTCVTGTAALAHAAGLPLLHIVSAVLLLLLVAAWTIVAVLTVRHAPRWIAGP</sequence>
<evidence type="ECO:0000256" key="3">
    <source>
        <dbReference type="ARBA" id="ARBA00022448"/>
    </source>
</evidence>
<dbReference type="GO" id="GO:0005886">
    <property type="term" value="C:plasma membrane"/>
    <property type="evidence" value="ECO:0007669"/>
    <property type="project" value="UniProtKB-SubCell"/>
</dbReference>
<proteinExistence type="inferred from homology"/>
<evidence type="ECO:0000256" key="6">
    <source>
        <dbReference type="ARBA" id="ARBA00022989"/>
    </source>
</evidence>
<dbReference type="PANTHER" id="PTHR31686">
    <property type="match status" value="1"/>
</dbReference>
<feature type="compositionally biased region" description="Basic and acidic residues" evidence="8">
    <location>
        <begin position="1"/>
        <end position="10"/>
    </location>
</feature>
<feature type="transmembrane region" description="Helical" evidence="9">
    <location>
        <begin position="175"/>
        <end position="192"/>
    </location>
</feature>
<keyword evidence="5 9" id="KW-0812">Transmembrane</keyword>
<feature type="region of interest" description="Disordered" evidence="8">
    <location>
        <begin position="1"/>
        <end position="20"/>
    </location>
</feature>
<evidence type="ECO:0000256" key="5">
    <source>
        <dbReference type="ARBA" id="ARBA00022692"/>
    </source>
</evidence>
<dbReference type="PANTHER" id="PTHR31686:SF1">
    <property type="entry name" value="SULFITE EFFLUX PUMP SSU1"/>
    <property type="match status" value="1"/>
</dbReference>
<dbReference type="AlphaFoldDB" id="M0QG82"/>
<dbReference type="CDD" id="cd09320">
    <property type="entry name" value="TDT_like_2"/>
    <property type="match status" value="1"/>
</dbReference>
<evidence type="ECO:0000256" key="8">
    <source>
        <dbReference type="SAM" id="MobiDB-lite"/>
    </source>
</evidence>
<comment type="similarity">
    <text evidence="2">Belongs to the tellurite-resistance/dicarboxylate transporter (TDT) family.</text>
</comment>
<dbReference type="InterPro" id="IPR051629">
    <property type="entry name" value="Sulfite_efflux_TDT"/>
</dbReference>
<evidence type="ECO:0000256" key="9">
    <source>
        <dbReference type="SAM" id="Phobius"/>
    </source>
</evidence>
<feature type="transmembrane region" description="Helical" evidence="9">
    <location>
        <begin position="66"/>
        <end position="86"/>
    </location>
</feature>
<feature type="transmembrane region" description="Helical" evidence="9">
    <location>
        <begin position="314"/>
        <end position="335"/>
    </location>
</feature>
<name>M0QG82_9ACTN</name>
<keyword evidence="3" id="KW-0813">Transport</keyword>
<dbReference type="eggNOG" id="COG1275">
    <property type="taxonomic scope" value="Bacteria"/>
</dbReference>
<feature type="transmembrane region" description="Helical" evidence="9">
    <location>
        <begin position="98"/>
        <end position="121"/>
    </location>
</feature>
<dbReference type="EMBL" id="BANX01000008">
    <property type="protein sequence ID" value="GAC67593.1"/>
    <property type="molecule type" value="Genomic_DNA"/>
</dbReference>
<comment type="caution">
    <text evidence="10">The sequence shown here is derived from an EMBL/GenBank/DDBJ whole genome shotgun (WGS) entry which is preliminary data.</text>
</comment>
<accession>M0QG82</accession>
<evidence type="ECO:0000256" key="4">
    <source>
        <dbReference type="ARBA" id="ARBA00022475"/>
    </source>
</evidence>
<feature type="transmembrane region" description="Helical" evidence="9">
    <location>
        <begin position="133"/>
        <end position="155"/>
    </location>
</feature>
<feature type="transmembrane region" description="Helical" evidence="9">
    <location>
        <begin position="341"/>
        <end position="365"/>
    </location>
</feature>
<dbReference type="Proteomes" id="UP000011666">
    <property type="component" value="Unassembled WGS sequence"/>
</dbReference>
<keyword evidence="11" id="KW-1185">Reference proteome</keyword>
<organism evidence="10 11">
    <name type="scientific">Gordonia soli NBRC 108243</name>
    <dbReference type="NCBI Taxonomy" id="1223545"/>
    <lineage>
        <taxon>Bacteria</taxon>
        <taxon>Bacillati</taxon>
        <taxon>Actinomycetota</taxon>
        <taxon>Actinomycetes</taxon>
        <taxon>Mycobacteriales</taxon>
        <taxon>Gordoniaceae</taxon>
        <taxon>Gordonia</taxon>
    </lineage>
</organism>
<feature type="transmembrane region" description="Helical" evidence="9">
    <location>
        <begin position="279"/>
        <end position="302"/>
    </location>
</feature>
<dbReference type="InterPro" id="IPR038665">
    <property type="entry name" value="Voltage-dep_anion_channel_sf"/>
</dbReference>
<keyword evidence="7 9" id="KW-0472">Membrane</keyword>
<dbReference type="OrthoDB" id="958273at2"/>
<feature type="transmembrane region" description="Helical" evidence="9">
    <location>
        <begin position="36"/>
        <end position="54"/>
    </location>
</feature>
<evidence type="ECO:0000256" key="7">
    <source>
        <dbReference type="ARBA" id="ARBA00023136"/>
    </source>
</evidence>
<evidence type="ECO:0000256" key="1">
    <source>
        <dbReference type="ARBA" id="ARBA00004651"/>
    </source>
</evidence>